<evidence type="ECO:0000313" key="3">
    <source>
        <dbReference type="EMBL" id="GMR40798.1"/>
    </source>
</evidence>
<evidence type="ECO:0000256" key="1">
    <source>
        <dbReference type="SAM" id="SignalP"/>
    </source>
</evidence>
<feature type="chain" id="PRO_5042876000" description="Polyprotein allergen nematode domain-containing protein" evidence="1">
    <location>
        <begin position="26"/>
        <end position="189"/>
    </location>
</feature>
<dbReference type="AlphaFoldDB" id="A0AAN4ZLT7"/>
<dbReference type="Gene3D" id="1.10.533.30">
    <property type="entry name" value="Nematode polyprotein allergen ABA-1"/>
    <property type="match status" value="1"/>
</dbReference>
<feature type="non-terminal residue" evidence="3">
    <location>
        <position position="1"/>
    </location>
</feature>
<sequence>SRLFSCPEMKTTICLLVGMVVITAASHHYHHRGNEEFRTRRDLDALIEKHLKWLTEEQKQVVRDMKKNGSTLAELKSKLMSFIGDGNREKIASCDSWYEDVTSSEERRYIKELAGLDRTLCRRKLAEYMSRLSPERKSKAQESIDSCLKDVCGVVEKGRSRRTAPSHWRLSDEFFMHYLPDADRYFNVV</sequence>
<keyword evidence="1" id="KW-0732">Signal</keyword>
<organism evidence="3 4">
    <name type="scientific">Pristionchus mayeri</name>
    <dbReference type="NCBI Taxonomy" id="1317129"/>
    <lineage>
        <taxon>Eukaryota</taxon>
        <taxon>Metazoa</taxon>
        <taxon>Ecdysozoa</taxon>
        <taxon>Nematoda</taxon>
        <taxon>Chromadorea</taxon>
        <taxon>Rhabditida</taxon>
        <taxon>Rhabditina</taxon>
        <taxon>Diplogasteromorpha</taxon>
        <taxon>Diplogasteroidea</taxon>
        <taxon>Neodiplogasteridae</taxon>
        <taxon>Pristionchus</taxon>
    </lineage>
</organism>
<feature type="signal peptide" evidence="1">
    <location>
        <begin position="1"/>
        <end position="25"/>
    </location>
</feature>
<dbReference type="InterPro" id="IPR038289">
    <property type="entry name" value="DVA-1_sf"/>
</dbReference>
<accession>A0AAN4ZLT7</accession>
<evidence type="ECO:0000259" key="2">
    <source>
        <dbReference type="Pfam" id="PF16469"/>
    </source>
</evidence>
<feature type="domain" description="Polyprotein allergen nematode" evidence="2">
    <location>
        <begin position="40"/>
        <end position="148"/>
    </location>
</feature>
<dbReference type="InterPro" id="IPR032487">
    <property type="entry name" value="ABA-1_nematode"/>
</dbReference>
<gene>
    <name evidence="3" type="ORF">PMAYCL1PPCAC_10993</name>
</gene>
<comment type="caution">
    <text evidence="3">The sequence shown here is derived from an EMBL/GenBank/DDBJ whole genome shotgun (WGS) entry which is preliminary data.</text>
</comment>
<dbReference type="Proteomes" id="UP001328107">
    <property type="component" value="Unassembled WGS sequence"/>
</dbReference>
<reference evidence="4" key="1">
    <citation type="submission" date="2022-10" db="EMBL/GenBank/DDBJ databases">
        <title>Genome assembly of Pristionchus species.</title>
        <authorList>
            <person name="Yoshida K."/>
            <person name="Sommer R.J."/>
        </authorList>
    </citation>
    <scope>NUCLEOTIDE SEQUENCE [LARGE SCALE GENOMIC DNA]</scope>
    <source>
        <strain evidence="4">RS5460</strain>
    </source>
</reference>
<name>A0AAN4ZLT7_9BILA</name>
<dbReference type="Pfam" id="PF16469">
    <property type="entry name" value="NPA"/>
    <property type="match status" value="1"/>
</dbReference>
<dbReference type="EMBL" id="BTRK01000003">
    <property type="protein sequence ID" value="GMR40798.1"/>
    <property type="molecule type" value="Genomic_DNA"/>
</dbReference>
<keyword evidence="4" id="KW-1185">Reference proteome</keyword>
<protein>
    <recommendedName>
        <fullName evidence="2">Polyprotein allergen nematode domain-containing protein</fullName>
    </recommendedName>
</protein>
<evidence type="ECO:0000313" key="4">
    <source>
        <dbReference type="Proteomes" id="UP001328107"/>
    </source>
</evidence>
<proteinExistence type="predicted"/>